<feature type="compositionally biased region" description="Basic and acidic residues" evidence="1">
    <location>
        <begin position="72"/>
        <end position="86"/>
    </location>
</feature>
<keyword evidence="2" id="KW-0812">Transmembrane</keyword>
<dbReference type="InParanoid" id="A0A165E2B5"/>
<evidence type="ECO:0000313" key="3">
    <source>
        <dbReference type="EMBL" id="KZV85913.1"/>
    </source>
</evidence>
<dbReference type="EMBL" id="KV426172">
    <property type="protein sequence ID" value="KZV85913.1"/>
    <property type="molecule type" value="Genomic_DNA"/>
</dbReference>
<evidence type="ECO:0000256" key="2">
    <source>
        <dbReference type="SAM" id="Phobius"/>
    </source>
</evidence>
<evidence type="ECO:0000256" key="1">
    <source>
        <dbReference type="SAM" id="MobiDB-lite"/>
    </source>
</evidence>
<protein>
    <submittedName>
        <fullName evidence="3">Uncharacterized protein</fullName>
    </submittedName>
</protein>
<reference evidence="3 4" key="1">
    <citation type="journal article" date="2016" name="Mol. Biol. Evol.">
        <title>Comparative Genomics of Early-Diverging Mushroom-Forming Fungi Provides Insights into the Origins of Lignocellulose Decay Capabilities.</title>
        <authorList>
            <person name="Nagy L.G."/>
            <person name="Riley R."/>
            <person name="Tritt A."/>
            <person name="Adam C."/>
            <person name="Daum C."/>
            <person name="Floudas D."/>
            <person name="Sun H."/>
            <person name="Yadav J.S."/>
            <person name="Pangilinan J."/>
            <person name="Larsson K.H."/>
            <person name="Matsuura K."/>
            <person name="Barry K."/>
            <person name="Labutti K."/>
            <person name="Kuo R."/>
            <person name="Ohm R.A."/>
            <person name="Bhattacharya S.S."/>
            <person name="Shirouzu T."/>
            <person name="Yoshinaga Y."/>
            <person name="Martin F.M."/>
            <person name="Grigoriev I.V."/>
            <person name="Hibbett D.S."/>
        </authorList>
    </citation>
    <scope>NUCLEOTIDE SEQUENCE [LARGE SCALE GENOMIC DNA]</scope>
    <source>
        <strain evidence="3 4">HHB12029</strain>
    </source>
</reference>
<sequence>MTINVAMAPSGPVGLYVGCVLAFLVLVAAAGVYLLWQRRRRSRLDHMRDDDDAFIMHTPIEPHDMEARRLLKHELTDREQEKESFVETRGTSASGHERNMTREPGHTRGAGSDASVATLV</sequence>
<evidence type="ECO:0000313" key="4">
    <source>
        <dbReference type="Proteomes" id="UP000077266"/>
    </source>
</evidence>
<keyword evidence="2" id="KW-1133">Transmembrane helix</keyword>
<accession>A0A165E2B5</accession>
<keyword evidence="2" id="KW-0472">Membrane</keyword>
<name>A0A165E2B5_EXIGL</name>
<proteinExistence type="predicted"/>
<dbReference type="Proteomes" id="UP000077266">
    <property type="component" value="Unassembled WGS sequence"/>
</dbReference>
<feature type="compositionally biased region" description="Basic and acidic residues" evidence="1">
    <location>
        <begin position="95"/>
        <end position="106"/>
    </location>
</feature>
<organism evidence="3 4">
    <name type="scientific">Exidia glandulosa HHB12029</name>
    <dbReference type="NCBI Taxonomy" id="1314781"/>
    <lineage>
        <taxon>Eukaryota</taxon>
        <taxon>Fungi</taxon>
        <taxon>Dikarya</taxon>
        <taxon>Basidiomycota</taxon>
        <taxon>Agaricomycotina</taxon>
        <taxon>Agaricomycetes</taxon>
        <taxon>Auriculariales</taxon>
        <taxon>Exidiaceae</taxon>
        <taxon>Exidia</taxon>
    </lineage>
</organism>
<feature type="transmembrane region" description="Helical" evidence="2">
    <location>
        <begin position="15"/>
        <end position="36"/>
    </location>
</feature>
<dbReference type="AlphaFoldDB" id="A0A165E2B5"/>
<gene>
    <name evidence="3" type="ORF">EXIGLDRAFT_775106</name>
</gene>
<keyword evidence="4" id="KW-1185">Reference proteome</keyword>
<feature type="region of interest" description="Disordered" evidence="1">
    <location>
        <begin position="72"/>
        <end position="120"/>
    </location>
</feature>